<dbReference type="RefSeq" id="WP_095423214.1">
    <property type="nucleotide sequence ID" value="NZ_CP022991.1"/>
</dbReference>
<dbReference type="Gene3D" id="2.40.128.600">
    <property type="match status" value="1"/>
</dbReference>
<dbReference type="KEGG" id="parb:CJU94_34965"/>
<dbReference type="Gene3D" id="3.40.710.10">
    <property type="entry name" value="DD-peptidase/beta-lactamase superfamily"/>
    <property type="match status" value="1"/>
</dbReference>
<dbReference type="SUPFAM" id="SSF56601">
    <property type="entry name" value="beta-lactamase/transpeptidase-like"/>
    <property type="match status" value="1"/>
</dbReference>
<sequence>MSSDSSKLDLGDLEGYMETLVRDWHVPGVGVSIVRNDEVVITQGYGHRDVVNARPFTSSTLFPIASNTKLFTAVAAGLLVERGLLSFDEPIRNAVPSLRFYDQSLDAAVTLRDMLGHKTGVPRYDMIWYESDYSTKDLFDRIRFMKPIVPLRSRLIYNNMMYEAVGHIIELISGKPWQQFIRDEILVPLGMHRTLFTYGDAKADEQGDYALPFSEGRNSNEFWQPPAPKDDGCSPAGSIVSSLEDIARWSIVLMNDGLIDGKQAIPESVLKATLAPGLPWPTEMSDVFGFKTDLNGIYGMGRMTAAFRGHLLTSHGGTLRAFHSQVSYLPEEKIGVSVFVIGDHCAPLSNAIGFDIYSRALGLKETDWTARLLDFRRKAKATMRKARERAVPRAVPNTQPSHDLADYAGSYEHPAYGTFDISTDGTQLQFGFRQVKLPLNHFHYDRFDTADDETNGAWSVSFLTSMLGDIDRAAIWLDQAEAVFARRPTRPDADVLARLVGTYETPLGRKVGVKLSRDGDISLFHPGEPADVLKPFKGLQFRSSDFPDITFEFALDEDGRAKALRHWNAHVELEWPRIDDSIPADALEDGGLVKS</sequence>
<dbReference type="PANTHER" id="PTHR46825:SF15">
    <property type="entry name" value="BETA-LACTAMASE-RELATED DOMAIN-CONTAINING PROTEIN"/>
    <property type="match status" value="1"/>
</dbReference>
<geneLocation type="plasmid" evidence="3 4">
    <name>pBN1</name>
</geneLocation>
<dbReference type="Pfam" id="PF11954">
    <property type="entry name" value="DUF3471"/>
    <property type="match status" value="1"/>
</dbReference>
<evidence type="ECO:0000313" key="4">
    <source>
        <dbReference type="Proteomes" id="UP000215158"/>
    </source>
</evidence>
<name>A0A248VWG4_9BURK</name>
<evidence type="ECO:0000259" key="2">
    <source>
        <dbReference type="Pfam" id="PF11954"/>
    </source>
</evidence>
<dbReference type="OrthoDB" id="9801061at2"/>
<proteinExistence type="predicted"/>
<keyword evidence="3" id="KW-0614">Plasmid</keyword>
<dbReference type="Pfam" id="PF00144">
    <property type="entry name" value="Beta-lactamase"/>
    <property type="match status" value="1"/>
</dbReference>
<dbReference type="InterPro" id="IPR012338">
    <property type="entry name" value="Beta-lactam/transpept-like"/>
</dbReference>
<dbReference type="AlphaFoldDB" id="A0A248VWG4"/>
<dbReference type="InterPro" id="IPR001466">
    <property type="entry name" value="Beta-lactam-related"/>
</dbReference>
<gene>
    <name evidence="3" type="ORF">CJU94_34965</name>
</gene>
<keyword evidence="4" id="KW-1185">Reference proteome</keyword>
<protein>
    <submittedName>
        <fullName evidence="3">Penicillin-binding protein</fullName>
    </submittedName>
</protein>
<evidence type="ECO:0000313" key="3">
    <source>
        <dbReference type="EMBL" id="ASW03386.1"/>
    </source>
</evidence>
<feature type="domain" description="Peptidase S12 Pab87-related C-terminal" evidence="2">
    <location>
        <begin position="395"/>
        <end position="475"/>
    </location>
</feature>
<dbReference type="Proteomes" id="UP000215158">
    <property type="component" value="Plasmid pBN1"/>
</dbReference>
<reference evidence="3 4" key="1">
    <citation type="submission" date="2017-08" db="EMBL/GenBank/DDBJ databases">
        <title>Identification and genetic characteristics of simultaneous BTEX- and naphthalene-degrading Paraburkholderia sp. BN5 isolated from petroleum-contaminated soil.</title>
        <authorList>
            <person name="Lee Y."/>
            <person name="Jeon C.O."/>
        </authorList>
    </citation>
    <scope>NUCLEOTIDE SEQUENCE [LARGE SCALE GENOMIC DNA]</scope>
    <source>
        <strain evidence="3 4">BN5</strain>
        <plasmid evidence="3 4">pBN1</plasmid>
    </source>
</reference>
<dbReference type="PANTHER" id="PTHR46825">
    <property type="entry name" value="D-ALANYL-D-ALANINE-CARBOXYPEPTIDASE/ENDOPEPTIDASE AMPH"/>
    <property type="match status" value="1"/>
</dbReference>
<dbReference type="InterPro" id="IPR050491">
    <property type="entry name" value="AmpC-like"/>
</dbReference>
<evidence type="ECO:0000259" key="1">
    <source>
        <dbReference type="Pfam" id="PF00144"/>
    </source>
</evidence>
<organism evidence="3 4">
    <name type="scientific">Paraburkholderia aromaticivorans</name>
    <dbReference type="NCBI Taxonomy" id="2026199"/>
    <lineage>
        <taxon>Bacteria</taxon>
        <taxon>Pseudomonadati</taxon>
        <taxon>Pseudomonadota</taxon>
        <taxon>Betaproteobacteria</taxon>
        <taxon>Burkholderiales</taxon>
        <taxon>Burkholderiaceae</taxon>
        <taxon>Paraburkholderia</taxon>
    </lineage>
</organism>
<dbReference type="EMBL" id="CP022991">
    <property type="protein sequence ID" value="ASW03386.1"/>
    <property type="molecule type" value="Genomic_DNA"/>
</dbReference>
<accession>A0A248VWG4</accession>
<feature type="domain" description="Beta-lactamase-related" evidence="1">
    <location>
        <begin position="16"/>
        <end position="341"/>
    </location>
</feature>
<dbReference type="InterPro" id="IPR021860">
    <property type="entry name" value="Peptidase_S12_Pab87-rel_C"/>
</dbReference>